<dbReference type="RefSeq" id="WP_010211507.1">
    <property type="nucleotide sequence ID" value="NZ_CP166920.2"/>
</dbReference>
<organism evidence="1 2">
    <name type="scientific">Pseudomonas syringae pv. tomato</name>
    <dbReference type="NCBI Taxonomy" id="323"/>
    <lineage>
        <taxon>Bacteria</taxon>
        <taxon>Pseudomonadati</taxon>
        <taxon>Pseudomonadota</taxon>
        <taxon>Gammaproteobacteria</taxon>
        <taxon>Pseudomonadales</taxon>
        <taxon>Pseudomonadaceae</taxon>
        <taxon>Pseudomonas</taxon>
    </lineage>
</organism>
<protein>
    <submittedName>
        <fullName evidence="1">DNA-binding transcriptional regulator</fullName>
    </submittedName>
</protein>
<dbReference type="InterPro" id="IPR055726">
    <property type="entry name" value="DUF7302"/>
</dbReference>
<accession>A0AAQ0NBM4</accession>
<dbReference type="GO" id="GO:0003677">
    <property type="term" value="F:DNA binding"/>
    <property type="evidence" value="ECO:0007669"/>
    <property type="project" value="UniProtKB-KW"/>
</dbReference>
<sequence>MKTRALWGFKGIHEELQNGSGQARAGEEFDVSDEYGHTLIGKGLAVEVDGKAAPKTNKQARPDEIK</sequence>
<gene>
    <name evidence="1" type="ORF">DAPPPG215_16655</name>
</gene>
<dbReference type="EMBL" id="OX458335">
    <property type="protein sequence ID" value="CAI8892006.1"/>
    <property type="molecule type" value="Genomic_DNA"/>
</dbReference>
<reference evidence="1" key="1">
    <citation type="submission" date="2023-03" db="EMBL/GenBank/DDBJ databases">
        <authorList>
            <person name="Pothier F. J."/>
        </authorList>
    </citation>
    <scope>NUCLEOTIDE SEQUENCE</scope>
    <source>
        <strain evidence="1">DAPP-PG 215</strain>
    </source>
</reference>
<name>A0AAQ0NBM4_PSEUB</name>
<dbReference type="Pfam" id="PF23976">
    <property type="entry name" value="DUF7302"/>
    <property type="match status" value="1"/>
</dbReference>
<evidence type="ECO:0000313" key="2">
    <source>
        <dbReference type="Proteomes" id="UP001177000"/>
    </source>
</evidence>
<evidence type="ECO:0000313" key="1">
    <source>
        <dbReference type="EMBL" id="CAI8892006.1"/>
    </source>
</evidence>
<dbReference type="AlphaFoldDB" id="A0AAQ0NBM4"/>
<keyword evidence="1" id="KW-0238">DNA-binding</keyword>
<dbReference type="Proteomes" id="UP001177000">
    <property type="component" value="Chromosome"/>
</dbReference>
<proteinExistence type="predicted"/>